<reference evidence="4" key="1">
    <citation type="submission" date="2016-10" db="EMBL/GenBank/DDBJ databases">
        <authorList>
            <person name="Varghese N."/>
            <person name="Submissions S."/>
        </authorList>
    </citation>
    <scope>NUCLEOTIDE SEQUENCE [LARGE SCALE GENOMIC DNA]</scope>
    <source>
        <strain evidence="4">LMG 26031</strain>
    </source>
</reference>
<gene>
    <name evidence="3" type="ORF">SAMN05192539_103533</name>
</gene>
<name>A0A1H7DUP9_9BURK</name>
<keyword evidence="1" id="KW-0175">Coiled coil</keyword>
<keyword evidence="4" id="KW-1185">Reference proteome</keyword>
<dbReference type="Pfam" id="PF01814">
    <property type="entry name" value="Hemerythrin"/>
    <property type="match status" value="1"/>
</dbReference>
<dbReference type="CDD" id="cd12108">
    <property type="entry name" value="Hr-like"/>
    <property type="match status" value="1"/>
</dbReference>
<proteinExistence type="predicted"/>
<evidence type="ECO:0000259" key="2">
    <source>
        <dbReference type="Pfam" id="PF01814"/>
    </source>
</evidence>
<dbReference type="PANTHER" id="PTHR39966:SF1">
    <property type="entry name" value="HEMERYTHRIN-LIKE DOMAIN-CONTAINING PROTEIN"/>
    <property type="match status" value="1"/>
</dbReference>
<dbReference type="InterPro" id="IPR012312">
    <property type="entry name" value="Hemerythrin-like"/>
</dbReference>
<dbReference type="AlphaFoldDB" id="A0A1H7DUP9"/>
<evidence type="ECO:0000313" key="4">
    <source>
        <dbReference type="Proteomes" id="UP000198866"/>
    </source>
</evidence>
<feature type="coiled-coil region" evidence="1">
    <location>
        <begin position="84"/>
        <end position="139"/>
    </location>
</feature>
<evidence type="ECO:0000256" key="1">
    <source>
        <dbReference type="SAM" id="Coils"/>
    </source>
</evidence>
<dbReference type="PANTHER" id="PTHR39966">
    <property type="entry name" value="BLL2471 PROTEIN-RELATED"/>
    <property type="match status" value="1"/>
</dbReference>
<protein>
    <submittedName>
        <fullName evidence="3">Hemerythrin-like domain-containing protein</fullName>
    </submittedName>
</protein>
<sequence>MQTPSARSAVQVIMREHQQLAVVIAGMQHFVELLGDGVKTPGLMVFRAMLYYIREYPERIHHPKEDQYLFARLWHRTHELDKVIAELEAQHVEGERRIQNIEHALTRYELAGESAFPQLRSMVNEYAAFYRNHRRLEEEIVLPAARRLLTTEDWIELDDAFGANRDPFEGAKLDEDFQRLFSLIVQTIPDAQA</sequence>
<dbReference type="Gene3D" id="1.20.120.520">
    <property type="entry name" value="nmb1532 protein domain like"/>
    <property type="match status" value="1"/>
</dbReference>
<dbReference type="Proteomes" id="UP000198866">
    <property type="component" value="Unassembled WGS sequence"/>
</dbReference>
<dbReference type="STRING" id="667676.SAMN05192539_103533"/>
<feature type="domain" description="Hemerythrin-like" evidence="2">
    <location>
        <begin position="9"/>
        <end position="145"/>
    </location>
</feature>
<accession>A0A1H7DUP9</accession>
<dbReference type="EMBL" id="FNYE01000035">
    <property type="protein sequence ID" value="SEK05499.1"/>
    <property type="molecule type" value="Genomic_DNA"/>
</dbReference>
<dbReference type="GO" id="GO:0005886">
    <property type="term" value="C:plasma membrane"/>
    <property type="evidence" value="ECO:0007669"/>
    <property type="project" value="TreeGrafter"/>
</dbReference>
<organism evidence="3 4">
    <name type="scientific">Paraburkholderia diazotrophica</name>
    <dbReference type="NCBI Taxonomy" id="667676"/>
    <lineage>
        <taxon>Bacteria</taxon>
        <taxon>Pseudomonadati</taxon>
        <taxon>Pseudomonadota</taxon>
        <taxon>Betaproteobacteria</taxon>
        <taxon>Burkholderiales</taxon>
        <taxon>Burkholderiaceae</taxon>
        <taxon>Paraburkholderia</taxon>
    </lineage>
</organism>
<dbReference type="RefSeq" id="WP_090872177.1">
    <property type="nucleotide sequence ID" value="NZ_FNYE01000035.1"/>
</dbReference>
<dbReference type="OrthoDB" id="8560984at2"/>
<evidence type="ECO:0000313" key="3">
    <source>
        <dbReference type="EMBL" id="SEK05499.1"/>
    </source>
</evidence>